<comment type="caution">
    <text evidence="1">The sequence shown here is derived from an EMBL/GenBank/DDBJ whole genome shotgun (WGS) entry which is preliminary data.</text>
</comment>
<name>A0A364NWM9_9PROT</name>
<reference evidence="1 2" key="1">
    <citation type="submission" date="2017-11" db="EMBL/GenBank/DDBJ databases">
        <title>Draft genome sequence of magnetotactic bacterium Magnetospirillum kuznetsovii LBB-42.</title>
        <authorList>
            <person name="Grouzdev D.S."/>
            <person name="Rysina M.S."/>
            <person name="Baslerov R.V."/>
            <person name="Koziaeva V."/>
        </authorList>
    </citation>
    <scope>NUCLEOTIDE SEQUENCE [LARGE SCALE GENOMIC DNA]</scope>
    <source>
        <strain evidence="1 2">LBB-42</strain>
    </source>
</reference>
<sequence length="64" mass="7773">MRYVIHESFDKSELNRYFESDMFPKVGQAIKTRTGKWYRIKDVGWTMDAFDHHPNIQVLLKRIQ</sequence>
<protein>
    <submittedName>
        <fullName evidence="1">Uncharacterized protein</fullName>
    </submittedName>
</protein>
<evidence type="ECO:0000313" key="2">
    <source>
        <dbReference type="Proteomes" id="UP000251075"/>
    </source>
</evidence>
<dbReference type="Proteomes" id="UP000251075">
    <property type="component" value="Unassembled WGS sequence"/>
</dbReference>
<keyword evidence="2" id="KW-1185">Reference proteome</keyword>
<dbReference type="RefSeq" id="WP_112145584.1">
    <property type="nucleotide sequence ID" value="NZ_PGTO01000010.1"/>
</dbReference>
<evidence type="ECO:0000313" key="1">
    <source>
        <dbReference type="EMBL" id="RAU21453.1"/>
    </source>
</evidence>
<dbReference type="EMBL" id="PGTO01000010">
    <property type="protein sequence ID" value="RAU21453.1"/>
    <property type="molecule type" value="Genomic_DNA"/>
</dbReference>
<proteinExistence type="predicted"/>
<accession>A0A364NWM9</accession>
<organism evidence="1 2">
    <name type="scientific">Paramagnetospirillum kuznetsovii</name>
    <dbReference type="NCBI Taxonomy" id="2053833"/>
    <lineage>
        <taxon>Bacteria</taxon>
        <taxon>Pseudomonadati</taxon>
        <taxon>Pseudomonadota</taxon>
        <taxon>Alphaproteobacteria</taxon>
        <taxon>Rhodospirillales</taxon>
        <taxon>Magnetospirillaceae</taxon>
        <taxon>Paramagnetospirillum</taxon>
    </lineage>
</organism>
<dbReference type="AlphaFoldDB" id="A0A364NWM9"/>
<dbReference type="OrthoDB" id="7359902at2"/>
<gene>
    <name evidence="1" type="ORF">CU669_13585</name>
</gene>